<dbReference type="Pfam" id="PF00646">
    <property type="entry name" value="F-box"/>
    <property type="match status" value="1"/>
</dbReference>
<feature type="region of interest" description="Disordered" evidence="2">
    <location>
        <begin position="589"/>
        <end position="608"/>
    </location>
</feature>
<evidence type="ECO:0000256" key="1">
    <source>
        <dbReference type="SAM" id="Coils"/>
    </source>
</evidence>
<dbReference type="AlphaFoldDB" id="A0A9W8M8S4"/>
<gene>
    <name evidence="4" type="ORF">GGH94_000251</name>
</gene>
<feature type="region of interest" description="Disordered" evidence="2">
    <location>
        <begin position="71"/>
        <end position="98"/>
    </location>
</feature>
<keyword evidence="1" id="KW-0175">Coiled coil</keyword>
<dbReference type="SUPFAM" id="SSF50978">
    <property type="entry name" value="WD40 repeat-like"/>
    <property type="match status" value="1"/>
</dbReference>
<evidence type="ECO:0000259" key="3">
    <source>
        <dbReference type="PROSITE" id="PS50181"/>
    </source>
</evidence>
<evidence type="ECO:0000313" key="4">
    <source>
        <dbReference type="EMBL" id="KAJ2868264.1"/>
    </source>
</evidence>
<dbReference type="InterPro" id="IPR015943">
    <property type="entry name" value="WD40/YVTN_repeat-like_dom_sf"/>
</dbReference>
<dbReference type="Gene3D" id="1.20.1280.50">
    <property type="match status" value="1"/>
</dbReference>
<dbReference type="SUPFAM" id="SSF81383">
    <property type="entry name" value="F-box domain"/>
    <property type="match status" value="1"/>
</dbReference>
<keyword evidence="5" id="KW-1185">Reference proteome</keyword>
<dbReference type="InterPro" id="IPR001810">
    <property type="entry name" value="F-box_dom"/>
</dbReference>
<dbReference type="CDD" id="cd09917">
    <property type="entry name" value="F-box_SF"/>
    <property type="match status" value="1"/>
</dbReference>
<feature type="region of interest" description="Disordered" evidence="2">
    <location>
        <begin position="624"/>
        <end position="654"/>
    </location>
</feature>
<evidence type="ECO:0000313" key="5">
    <source>
        <dbReference type="Proteomes" id="UP001140074"/>
    </source>
</evidence>
<feature type="region of interest" description="Disordered" evidence="2">
    <location>
        <begin position="435"/>
        <end position="457"/>
    </location>
</feature>
<feature type="coiled-coil region" evidence="1">
    <location>
        <begin position="458"/>
        <end position="485"/>
    </location>
</feature>
<feature type="region of interest" description="Disordered" evidence="2">
    <location>
        <begin position="671"/>
        <end position="700"/>
    </location>
</feature>
<feature type="domain" description="F-box" evidence="3">
    <location>
        <begin position="5"/>
        <end position="51"/>
    </location>
</feature>
<comment type="caution">
    <text evidence="4">The sequence shown here is derived from an EMBL/GenBank/DDBJ whole genome shotgun (WGS) entry which is preliminary data.</text>
</comment>
<dbReference type="Gene3D" id="2.130.10.10">
    <property type="entry name" value="YVTN repeat-like/Quinoprotein amine dehydrogenase"/>
    <property type="match status" value="1"/>
</dbReference>
<dbReference type="PROSITE" id="PS50181">
    <property type="entry name" value="FBOX"/>
    <property type="match status" value="1"/>
</dbReference>
<organism evidence="4 5">
    <name type="scientific">Coemansia aciculifera</name>
    <dbReference type="NCBI Taxonomy" id="417176"/>
    <lineage>
        <taxon>Eukaryota</taxon>
        <taxon>Fungi</taxon>
        <taxon>Fungi incertae sedis</taxon>
        <taxon>Zoopagomycota</taxon>
        <taxon>Kickxellomycotina</taxon>
        <taxon>Kickxellomycetes</taxon>
        <taxon>Kickxellales</taxon>
        <taxon>Kickxellaceae</taxon>
        <taxon>Coemansia</taxon>
    </lineage>
</organism>
<accession>A0A9W8M8S4</accession>
<evidence type="ECO:0000256" key="2">
    <source>
        <dbReference type="SAM" id="MobiDB-lite"/>
    </source>
</evidence>
<dbReference type="SMART" id="SM00256">
    <property type="entry name" value="FBOX"/>
    <property type="match status" value="1"/>
</dbReference>
<dbReference type="Proteomes" id="UP001140074">
    <property type="component" value="Unassembled WGS sequence"/>
</dbReference>
<sequence>MQCTHDLLMRLPYDVAVLVTKLLSAKDVFQCSLVSKDWHRLFTSDTVLHPLVTQFSHFDQEPLMLRCLPMAHGHHGDEKDEEDDNSDEGKDPKAEAEAERIKLEDLANQQWMKSSRILSRSLGKTLNRERRWRRAEPLSRLYLPPVPMDGSDSDIKDEWQGAVKSLKLRGGIVAVLYERGTSIRIWNLDAEYNEIKGMTEQYINDNRELLKAQTKYGGPTLPLYKPEQVNTLLRCTRSGGPRLVHLRVIKMRIPPILFDYFATTNTLVTAAANGEVDVYDMLTGQHRRTFKVAGDLHIGSIHVWLDYVVVGHGPLITLWNHQTGEALESGLRTSHRAKINGVFILDNDKHLMSIDESGIVVVTNRAANRPEIETLLDVPLYPMIMVGQLGAPYSMRLLHMSHLCVWGKYSLGHYELYEPGLCNLPPLNSLRVNSNGGIEGEEEEESYAPVAEPASADMTKEERVLSESMQTLAQLEATHHDLEKMYSEIAGDRSNEHPEGERMARRRMNRMPAEEQYHIINIDPPVDPSPDGMVLSVDFRHAIYLHRNYVTVHEIDKKPESEQPADADIDDEFGPDVCSMGLYPIDRQPRNFGPARPPGSLATTKQSSAGLSLKHVFELSKAKKTKKRAPMAETESREEVGAADRTNPGWEPTFDLDDDADFNAMMAECEEEDGYETVSDNEDSLEDANGEEELPEDEQSDLEVTMRNLRMRTWYKEVKYMVSETEKSNLRRTESAMIRFTLGLSIEKDEPAFGKIPMHRASLWFARKFFAEYVPELLAEIDAGVLNINMMLHTVPYYAQRLHESRFKTPVLNVDHRGQATTAAQLLRDMDRVYRAAKVPVARAPWSQNPEFVSMAVCFLQNRATAMDDGRVAIGCENGYVVVLSFD</sequence>
<proteinExistence type="predicted"/>
<dbReference type="InterPro" id="IPR036322">
    <property type="entry name" value="WD40_repeat_dom_sf"/>
</dbReference>
<feature type="compositionally biased region" description="Basic and acidic residues" evidence="2">
    <location>
        <begin position="87"/>
        <end position="98"/>
    </location>
</feature>
<reference evidence="4" key="1">
    <citation type="submission" date="2022-07" db="EMBL/GenBank/DDBJ databases">
        <title>Phylogenomic reconstructions and comparative analyses of Kickxellomycotina fungi.</title>
        <authorList>
            <person name="Reynolds N.K."/>
            <person name="Stajich J.E."/>
            <person name="Barry K."/>
            <person name="Grigoriev I.V."/>
            <person name="Crous P."/>
            <person name="Smith M.E."/>
        </authorList>
    </citation>
    <scope>NUCLEOTIDE SEQUENCE</scope>
    <source>
        <strain evidence="4">RSA 476</strain>
    </source>
</reference>
<protein>
    <recommendedName>
        <fullName evidence="3">F-box domain-containing protein</fullName>
    </recommendedName>
</protein>
<dbReference type="EMBL" id="JANBUY010000005">
    <property type="protein sequence ID" value="KAJ2868264.1"/>
    <property type="molecule type" value="Genomic_DNA"/>
</dbReference>
<name>A0A9W8M8S4_9FUNG</name>
<dbReference type="InterPro" id="IPR036047">
    <property type="entry name" value="F-box-like_dom_sf"/>
</dbReference>